<comment type="similarity">
    <text evidence="1">Belongs to the sigma-70 factor family. ECF subfamily.</text>
</comment>
<keyword evidence="9" id="KW-1185">Reference proteome</keyword>
<evidence type="ECO:0000256" key="1">
    <source>
        <dbReference type="ARBA" id="ARBA00010641"/>
    </source>
</evidence>
<name>A0ABP5AKX7_9MICO</name>
<evidence type="ECO:0000313" key="9">
    <source>
        <dbReference type="Proteomes" id="UP001501343"/>
    </source>
</evidence>
<evidence type="ECO:0000256" key="4">
    <source>
        <dbReference type="ARBA" id="ARBA00023163"/>
    </source>
</evidence>
<dbReference type="InterPro" id="IPR007627">
    <property type="entry name" value="RNA_pol_sigma70_r2"/>
</dbReference>
<feature type="domain" description="DUF6596" evidence="7">
    <location>
        <begin position="187"/>
        <end position="286"/>
    </location>
</feature>
<dbReference type="NCBIfam" id="TIGR02937">
    <property type="entry name" value="sigma70-ECF"/>
    <property type="match status" value="1"/>
</dbReference>
<organism evidence="8 9">
    <name type="scientific">Microbacterium aoyamense</name>
    <dbReference type="NCBI Taxonomy" id="344166"/>
    <lineage>
        <taxon>Bacteria</taxon>
        <taxon>Bacillati</taxon>
        <taxon>Actinomycetota</taxon>
        <taxon>Actinomycetes</taxon>
        <taxon>Micrococcales</taxon>
        <taxon>Microbacteriaceae</taxon>
        <taxon>Microbacterium</taxon>
    </lineage>
</organism>
<dbReference type="InterPro" id="IPR013325">
    <property type="entry name" value="RNA_pol_sigma_r2"/>
</dbReference>
<gene>
    <name evidence="8" type="ORF">GCM10009775_06550</name>
</gene>
<evidence type="ECO:0000259" key="5">
    <source>
        <dbReference type="Pfam" id="PF04542"/>
    </source>
</evidence>
<dbReference type="InterPro" id="IPR013324">
    <property type="entry name" value="RNA_pol_sigma_r3/r4-like"/>
</dbReference>
<keyword evidence="4" id="KW-0804">Transcription</keyword>
<evidence type="ECO:0000256" key="2">
    <source>
        <dbReference type="ARBA" id="ARBA00023015"/>
    </source>
</evidence>
<proteinExistence type="inferred from homology"/>
<dbReference type="Proteomes" id="UP001501343">
    <property type="component" value="Unassembled WGS sequence"/>
</dbReference>
<dbReference type="PANTHER" id="PTHR47756:SF2">
    <property type="entry name" value="BLL6612 PROTEIN"/>
    <property type="match status" value="1"/>
</dbReference>
<dbReference type="Pfam" id="PF08281">
    <property type="entry name" value="Sigma70_r4_2"/>
    <property type="match status" value="1"/>
</dbReference>
<dbReference type="InterPro" id="IPR014284">
    <property type="entry name" value="RNA_pol_sigma-70_dom"/>
</dbReference>
<dbReference type="SUPFAM" id="SSF88946">
    <property type="entry name" value="Sigma2 domain of RNA polymerase sigma factors"/>
    <property type="match status" value="1"/>
</dbReference>
<evidence type="ECO:0000313" key="8">
    <source>
        <dbReference type="EMBL" id="GAA1916806.1"/>
    </source>
</evidence>
<dbReference type="Pfam" id="PF20239">
    <property type="entry name" value="DUF6596"/>
    <property type="match status" value="1"/>
</dbReference>
<keyword evidence="2" id="KW-0805">Transcription regulation</keyword>
<dbReference type="InterPro" id="IPR013249">
    <property type="entry name" value="RNA_pol_sigma70_r4_t2"/>
</dbReference>
<feature type="domain" description="RNA polymerase sigma-70 region 2" evidence="5">
    <location>
        <begin position="20"/>
        <end position="73"/>
    </location>
</feature>
<evidence type="ECO:0000259" key="7">
    <source>
        <dbReference type="Pfam" id="PF20239"/>
    </source>
</evidence>
<feature type="domain" description="RNA polymerase sigma factor 70 region 4 type 2" evidence="6">
    <location>
        <begin position="119"/>
        <end position="171"/>
    </location>
</feature>
<dbReference type="InterPro" id="IPR046531">
    <property type="entry name" value="DUF6596"/>
</dbReference>
<dbReference type="InterPro" id="IPR036388">
    <property type="entry name" value="WH-like_DNA-bd_sf"/>
</dbReference>
<dbReference type="Gene3D" id="1.10.1740.10">
    <property type="match status" value="1"/>
</dbReference>
<dbReference type="PANTHER" id="PTHR47756">
    <property type="entry name" value="BLL6612 PROTEIN-RELATED"/>
    <property type="match status" value="1"/>
</dbReference>
<sequence length="415" mass="44998">MTSQPDALTRLAREESGRVLALLAARFGLEVADDAVQDALVEALDWTTVPDNPPAWLYTVARNRAVDRLRRAASARRRTLAAGADLAVLRPDAHDPFESGEEDDMVLDHAEVGDEQLRLMLLCCHPALAPDIQVALTLRLVGGLTTAEIAAAFVVPEATIAQRIVRAKRKIRDAGIPLSVPADLSSRVGALLGILYLIFNEGYLSRGPAAGARLDLMEEAIRLTIRLHEVLPGDAEVEGLLALELYARSRTDARFAGGEMVLLDAQDRTLWDAELIAQANGVLATAMRRADPGPYQLQAVIARYHSNAREAADTDWPAIVRVYRRLLEDDPSPIVALNHAAAIAMSDGPRAGLVALDSVTGLDAYHLYWATRGELLARGGERDAARDALAKARRLSANPAEQRHLDRRIAALSVD</sequence>
<dbReference type="SUPFAM" id="SSF88659">
    <property type="entry name" value="Sigma3 and sigma4 domains of RNA polymerase sigma factors"/>
    <property type="match status" value="1"/>
</dbReference>
<dbReference type="Gene3D" id="1.10.10.10">
    <property type="entry name" value="Winged helix-like DNA-binding domain superfamily/Winged helix DNA-binding domain"/>
    <property type="match status" value="1"/>
</dbReference>
<dbReference type="Pfam" id="PF04542">
    <property type="entry name" value="Sigma70_r2"/>
    <property type="match status" value="1"/>
</dbReference>
<protein>
    <submittedName>
        <fullName evidence="8">Sigma factor</fullName>
    </submittedName>
</protein>
<accession>A0ABP5AKX7</accession>
<dbReference type="RefSeq" id="WP_248145396.1">
    <property type="nucleotide sequence ID" value="NZ_BAAAOF010000002.1"/>
</dbReference>
<evidence type="ECO:0000259" key="6">
    <source>
        <dbReference type="Pfam" id="PF08281"/>
    </source>
</evidence>
<keyword evidence="3" id="KW-0731">Sigma factor</keyword>
<dbReference type="EMBL" id="BAAAOF010000002">
    <property type="protein sequence ID" value="GAA1916806.1"/>
    <property type="molecule type" value="Genomic_DNA"/>
</dbReference>
<evidence type="ECO:0000256" key="3">
    <source>
        <dbReference type="ARBA" id="ARBA00023082"/>
    </source>
</evidence>
<reference evidence="9" key="1">
    <citation type="journal article" date="2019" name="Int. J. Syst. Evol. Microbiol.">
        <title>The Global Catalogue of Microorganisms (GCM) 10K type strain sequencing project: providing services to taxonomists for standard genome sequencing and annotation.</title>
        <authorList>
            <consortium name="The Broad Institute Genomics Platform"/>
            <consortium name="The Broad Institute Genome Sequencing Center for Infectious Disease"/>
            <person name="Wu L."/>
            <person name="Ma J."/>
        </authorList>
    </citation>
    <scope>NUCLEOTIDE SEQUENCE [LARGE SCALE GENOMIC DNA]</scope>
    <source>
        <strain evidence="9">JCM 14900</strain>
    </source>
</reference>
<comment type="caution">
    <text evidence="8">The sequence shown here is derived from an EMBL/GenBank/DDBJ whole genome shotgun (WGS) entry which is preliminary data.</text>
</comment>